<comment type="caution">
    <text evidence="1">The sequence shown here is derived from an EMBL/GenBank/DDBJ whole genome shotgun (WGS) entry which is preliminary data.</text>
</comment>
<evidence type="ECO:0000313" key="1">
    <source>
        <dbReference type="EMBL" id="KAJ2765079.1"/>
    </source>
</evidence>
<sequence length="126" mass="14122">MANIKLTSKRPMYDGRDWGVVGMGNKRILATGVFFYDVANIVPANLQFREALCAWDFAVEQFDIESAAKAYVIEESQLMDGLSISHEQGSIGIQDGRCLVIPNIRQYKVPELKLADKMKPGHCKML</sequence>
<keyword evidence="2" id="KW-1185">Reference proteome</keyword>
<organism evidence="1 2">
    <name type="scientific">Coemansia linderi</name>
    <dbReference type="NCBI Taxonomy" id="2663919"/>
    <lineage>
        <taxon>Eukaryota</taxon>
        <taxon>Fungi</taxon>
        <taxon>Fungi incertae sedis</taxon>
        <taxon>Zoopagomycota</taxon>
        <taxon>Kickxellomycotina</taxon>
        <taxon>Kickxellomycetes</taxon>
        <taxon>Kickxellales</taxon>
        <taxon>Kickxellaceae</taxon>
        <taxon>Coemansia</taxon>
    </lineage>
</organism>
<dbReference type="EMBL" id="JANBUK010004080">
    <property type="protein sequence ID" value="KAJ2765079.1"/>
    <property type="molecule type" value="Genomic_DNA"/>
</dbReference>
<gene>
    <name evidence="1" type="ORF">GGI18_006293</name>
</gene>
<name>A0ACC1JQ80_9FUNG</name>
<dbReference type="Proteomes" id="UP001140066">
    <property type="component" value="Unassembled WGS sequence"/>
</dbReference>
<protein>
    <submittedName>
        <fullName evidence="1">Uncharacterized protein</fullName>
    </submittedName>
</protein>
<reference evidence="1" key="1">
    <citation type="submission" date="2022-07" db="EMBL/GenBank/DDBJ databases">
        <title>Phylogenomic reconstructions and comparative analyses of Kickxellomycotina fungi.</title>
        <authorList>
            <person name="Reynolds N.K."/>
            <person name="Stajich J.E."/>
            <person name="Barry K."/>
            <person name="Grigoriev I.V."/>
            <person name="Crous P."/>
            <person name="Smith M.E."/>
        </authorList>
    </citation>
    <scope>NUCLEOTIDE SEQUENCE</scope>
    <source>
        <strain evidence="1">BCRC 34191</strain>
    </source>
</reference>
<evidence type="ECO:0000313" key="2">
    <source>
        <dbReference type="Proteomes" id="UP001140066"/>
    </source>
</evidence>
<proteinExistence type="predicted"/>
<feature type="non-terminal residue" evidence="1">
    <location>
        <position position="126"/>
    </location>
</feature>
<accession>A0ACC1JQ80</accession>